<dbReference type="SMART" id="SM01096">
    <property type="entry name" value="CPSase_L_D3"/>
    <property type="match status" value="1"/>
</dbReference>
<dbReference type="NCBIfam" id="NF003671">
    <property type="entry name" value="PRK05294.1"/>
    <property type="match status" value="1"/>
</dbReference>
<dbReference type="Pfam" id="PF25596">
    <property type="entry name" value="CPSase_L_D1"/>
    <property type="match status" value="2"/>
</dbReference>
<feature type="domain" description="ATP-grasp" evidence="9">
    <location>
        <begin position="688"/>
        <end position="879"/>
    </location>
</feature>
<protein>
    <recommendedName>
        <fullName evidence="6">carbamoyl-phosphate synthase (ammonia)</fullName>
        <ecNumber evidence="6">6.3.4.16</ecNumber>
    </recommendedName>
</protein>
<dbReference type="InterPro" id="IPR058047">
    <property type="entry name" value="CPSase_preATP-grasp"/>
</dbReference>
<dbReference type="PROSITE" id="PS00866">
    <property type="entry name" value="CPSASE_1"/>
    <property type="match status" value="2"/>
</dbReference>
<sequence>MPKNNNIKSILIIGSGPIIIGQACEFDYSGSQAIRSLKEEGIEVTLINSNPATIMTDPSLADNVYLKPLTTKSIIEILKIHPNIDAVLPTMGGQTALNLCIEADDKGIWEDFNVELIGVDIDAINITEDREQFRKLMIEIGVGQAPSTTATSFLKGKEIAQEYGFPLVIRPSFTLGGFGASIVYKKEDFDDLLSRGLEASPIHEVIIDKALLGWKEYELELLRDSNDNVVIVCTIENMDPMGIHTGDSITVAPAMTLSDSTFQKMRDMAIHMMRSIGDFAGGCNVQFAVSPDEKEEIIAIEINPRVSRSSALASKATGYPIAKIAAKLAIGYHLDELNNQITKTTSALFEPTLDYVIVKIPRWNFDKFEGSDRTLGLQMKSVGEVMGIGRCFQEALHKATQSLEIKRNGLGADGKGVKDYDTIIQKLTYASWDRVFVIYDAIQMGIPLSRIHEITKIDMWYLKQYEELLSLENEISSNNLESLSYELLLEAKQKGFADRQIAHMLSCLESDVKSKRTALDIHRVYKLVDTCAAEFGAQTPYYYSTFENKMITPDGVSKSDNESIVTDKKKIIVLGSGPNRIGQGIEFDYCCVHGVLAAKEAGYETIMINCNPETVSTDFDTADKLYFEPVFWEHIYDIIEHEKPEGVIVQLGGQTALKLAEKLSKWGVKIIGTSFEALDLAEDRKRFSELLVDLDIPFPKYGTATTADEAAAIADNLDFPILVRPSYVLGGQGMKIVINKEELEKHVVALLRSIPNNMLLLDHYLDGAIEAEADAICDGEDVYIIGIMEHIEPCGVHSGDSNATLPPFNLGEFVMQQIKDHTKKIALALETKGLINIQFAVKDDVVYIIEANPRASRTVPFIAKAYQEPYVNYATKVMLGENKVKDFNFNPQLEGYAIKQPVFSFNKFPNVDKKLGPEMKSTGESILFVDSLKDDQFYELYSRRKMYLNK</sequence>
<gene>
    <name evidence="10" type="primary">carB</name>
    <name evidence="10" type="ORF">ACFQ5N_11375</name>
</gene>
<keyword evidence="3" id="KW-0677">Repeat</keyword>
<dbReference type="NCBIfam" id="TIGR01369">
    <property type="entry name" value="CPSaseII_lrg"/>
    <property type="match status" value="1"/>
</dbReference>
<dbReference type="InterPro" id="IPR005483">
    <property type="entry name" value="CPSase_dom"/>
</dbReference>
<dbReference type="Gene3D" id="1.10.1030.10">
    <property type="entry name" value="Carbamoyl-phosphate synthetase, large subunit oligomerisation domain"/>
    <property type="match status" value="1"/>
</dbReference>
<dbReference type="GO" id="GO:0004088">
    <property type="term" value="F:carbamoyl-phosphate synthase (glutamine-hydrolyzing) activity"/>
    <property type="evidence" value="ECO:0007669"/>
    <property type="project" value="UniProtKB-EC"/>
</dbReference>
<dbReference type="PANTHER" id="PTHR11405">
    <property type="entry name" value="CARBAMOYLTRANSFERASE FAMILY MEMBER"/>
    <property type="match status" value="1"/>
</dbReference>
<dbReference type="Gene3D" id="3.40.50.20">
    <property type="match status" value="2"/>
</dbReference>
<keyword evidence="11" id="KW-1185">Reference proteome</keyword>
<feature type="domain" description="ATP-grasp" evidence="9">
    <location>
        <begin position="134"/>
        <end position="330"/>
    </location>
</feature>
<dbReference type="InterPro" id="IPR036897">
    <property type="entry name" value="CarbamoylP_synth_lsu_oligo_sf"/>
</dbReference>
<dbReference type="RefSeq" id="WP_386809622.1">
    <property type="nucleotide sequence ID" value="NZ_JBHTMV010000004.1"/>
</dbReference>
<dbReference type="Gene3D" id="3.30.1490.20">
    <property type="entry name" value="ATP-grasp fold, A domain"/>
    <property type="match status" value="2"/>
</dbReference>
<reference evidence="11" key="1">
    <citation type="journal article" date="2019" name="Int. J. Syst. Evol. Microbiol.">
        <title>The Global Catalogue of Microorganisms (GCM) 10K type strain sequencing project: providing services to taxonomists for standard genome sequencing and annotation.</title>
        <authorList>
            <consortium name="The Broad Institute Genomics Platform"/>
            <consortium name="The Broad Institute Genome Sequencing Center for Infectious Disease"/>
            <person name="Wu L."/>
            <person name="Ma J."/>
        </authorList>
    </citation>
    <scope>NUCLEOTIDE SEQUENCE [LARGE SCALE GENOMIC DNA]</scope>
    <source>
        <strain evidence="11">CCUG 62221</strain>
    </source>
</reference>
<dbReference type="SMART" id="SM01209">
    <property type="entry name" value="GARS_A"/>
    <property type="match status" value="1"/>
</dbReference>
<evidence type="ECO:0000256" key="2">
    <source>
        <dbReference type="ARBA" id="ARBA00022598"/>
    </source>
</evidence>
<dbReference type="PROSITE" id="PS00867">
    <property type="entry name" value="CPSASE_2"/>
    <property type="match status" value="1"/>
</dbReference>
<comment type="caution">
    <text evidence="10">The sequence shown here is derived from an EMBL/GenBank/DDBJ whole genome shotgun (WGS) entry which is preliminary data.</text>
</comment>
<evidence type="ECO:0000256" key="6">
    <source>
        <dbReference type="ARBA" id="ARBA00044063"/>
    </source>
</evidence>
<evidence type="ECO:0000256" key="5">
    <source>
        <dbReference type="ARBA" id="ARBA00022840"/>
    </source>
</evidence>
<dbReference type="PANTHER" id="PTHR11405:SF53">
    <property type="entry name" value="CARBAMOYL-PHOSPHATE SYNTHASE [AMMONIA], MITOCHONDRIAL"/>
    <property type="match status" value="1"/>
</dbReference>
<evidence type="ECO:0000313" key="10">
    <source>
        <dbReference type="EMBL" id="MFD1294437.1"/>
    </source>
</evidence>
<dbReference type="InterPro" id="IPR013815">
    <property type="entry name" value="ATP_grasp_subdomain_1"/>
</dbReference>
<dbReference type="Pfam" id="PF02787">
    <property type="entry name" value="CPSase_L_D3"/>
    <property type="match status" value="1"/>
</dbReference>
<evidence type="ECO:0000256" key="7">
    <source>
        <dbReference type="ARBA" id="ARBA00047359"/>
    </source>
</evidence>
<keyword evidence="4 8" id="KW-0547">Nucleotide-binding</keyword>
<organism evidence="10 11">
    <name type="scientific">Lutibacter holmesii</name>
    <dbReference type="NCBI Taxonomy" id="1137985"/>
    <lineage>
        <taxon>Bacteria</taxon>
        <taxon>Pseudomonadati</taxon>
        <taxon>Bacteroidota</taxon>
        <taxon>Flavobacteriia</taxon>
        <taxon>Flavobacteriales</taxon>
        <taxon>Flavobacteriaceae</taxon>
        <taxon>Lutibacter</taxon>
    </lineage>
</organism>
<evidence type="ECO:0000259" key="9">
    <source>
        <dbReference type="PROSITE" id="PS50975"/>
    </source>
</evidence>
<evidence type="ECO:0000256" key="3">
    <source>
        <dbReference type="ARBA" id="ARBA00022737"/>
    </source>
</evidence>
<dbReference type="PROSITE" id="PS50975">
    <property type="entry name" value="ATP_GRASP"/>
    <property type="match status" value="2"/>
</dbReference>
<proteinExistence type="inferred from homology"/>
<dbReference type="Pfam" id="PF02786">
    <property type="entry name" value="CPSase_L_D2"/>
    <property type="match status" value="2"/>
</dbReference>
<dbReference type="InterPro" id="IPR006275">
    <property type="entry name" value="CPSase_lsu"/>
</dbReference>
<dbReference type="PRINTS" id="PR00098">
    <property type="entry name" value="CPSASE"/>
</dbReference>
<dbReference type="InterPro" id="IPR005480">
    <property type="entry name" value="CPSase_lsu_oligo"/>
</dbReference>
<dbReference type="InterPro" id="IPR005479">
    <property type="entry name" value="CPAse_ATP-bd"/>
</dbReference>
<dbReference type="SUPFAM" id="SSF56059">
    <property type="entry name" value="Glutathione synthetase ATP-binding domain-like"/>
    <property type="match status" value="2"/>
</dbReference>
<evidence type="ECO:0000256" key="4">
    <source>
        <dbReference type="ARBA" id="ARBA00022741"/>
    </source>
</evidence>
<dbReference type="EC" id="6.3.4.16" evidence="6"/>
<comment type="similarity">
    <text evidence="1">Belongs to the CarB family.</text>
</comment>
<dbReference type="SUPFAM" id="SSF48108">
    <property type="entry name" value="Carbamoyl phosphate synthetase, large subunit connection domain"/>
    <property type="match status" value="1"/>
</dbReference>
<keyword evidence="2 10" id="KW-0436">Ligase</keyword>
<dbReference type="PROSITE" id="PS51257">
    <property type="entry name" value="PROKAR_LIPOPROTEIN"/>
    <property type="match status" value="1"/>
</dbReference>
<dbReference type="Proteomes" id="UP001597241">
    <property type="component" value="Unassembled WGS sequence"/>
</dbReference>
<accession>A0ABW3WRB7</accession>
<evidence type="ECO:0000313" key="11">
    <source>
        <dbReference type="Proteomes" id="UP001597241"/>
    </source>
</evidence>
<comment type="catalytic activity">
    <reaction evidence="7">
        <text>hydrogencarbonate + NH4(+) + 2 ATP = carbamoyl phosphate + 2 ADP + phosphate + 2 H(+)</text>
        <dbReference type="Rhea" id="RHEA:18029"/>
        <dbReference type="ChEBI" id="CHEBI:15378"/>
        <dbReference type="ChEBI" id="CHEBI:17544"/>
        <dbReference type="ChEBI" id="CHEBI:28938"/>
        <dbReference type="ChEBI" id="CHEBI:30616"/>
        <dbReference type="ChEBI" id="CHEBI:43474"/>
        <dbReference type="ChEBI" id="CHEBI:58228"/>
        <dbReference type="ChEBI" id="CHEBI:456216"/>
        <dbReference type="EC" id="6.3.4.16"/>
    </reaction>
</comment>
<dbReference type="InterPro" id="IPR011761">
    <property type="entry name" value="ATP-grasp"/>
</dbReference>
<dbReference type="Gene3D" id="3.30.470.20">
    <property type="entry name" value="ATP-grasp fold, B domain"/>
    <property type="match status" value="2"/>
</dbReference>
<evidence type="ECO:0000256" key="1">
    <source>
        <dbReference type="ARBA" id="ARBA00009799"/>
    </source>
</evidence>
<dbReference type="EMBL" id="JBHTMV010000004">
    <property type="protein sequence ID" value="MFD1294437.1"/>
    <property type="molecule type" value="Genomic_DNA"/>
</dbReference>
<name>A0ABW3WRB7_9FLAO</name>
<evidence type="ECO:0000256" key="8">
    <source>
        <dbReference type="PROSITE-ProRule" id="PRU00409"/>
    </source>
</evidence>
<dbReference type="NCBIfam" id="NF009455">
    <property type="entry name" value="PRK12815.1"/>
    <property type="match status" value="1"/>
</dbReference>
<dbReference type="InterPro" id="IPR016185">
    <property type="entry name" value="PreATP-grasp_dom_sf"/>
</dbReference>
<keyword evidence="5 8" id="KW-0067">ATP-binding</keyword>
<dbReference type="SUPFAM" id="SSF52440">
    <property type="entry name" value="PreATP-grasp domain"/>
    <property type="match status" value="2"/>
</dbReference>